<dbReference type="CDD" id="cd02440">
    <property type="entry name" value="AdoMet_MTases"/>
    <property type="match status" value="1"/>
</dbReference>
<dbReference type="GO" id="GO:0032259">
    <property type="term" value="P:methylation"/>
    <property type="evidence" value="ECO:0007669"/>
    <property type="project" value="UniProtKB-KW"/>
</dbReference>
<dbReference type="EC" id="2.1.1.163" evidence="5"/>
<evidence type="ECO:0000256" key="3">
    <source>
        <dbReference type="ARBA" id="ARBA00022679"/>
    </source>
</evidence>
<feature type="binding site" evidence="5">
    <location>
        <position position="85"/>
    </location>
    <ligand>
        <name>S-adenosyl-L-methionine</name>
        <dbReference type="ChEBI" id="CHEBI:59789"/>
    </ligand>
</feature>
<dbReference type="AlphaFoldDB" id="A0A1H6VRD0"/>
<dbReference type="PROSITE" id="PS51608">
    <property type="entry name" value="SAM_MT_UBIE"/>
    <property type="match status" value="1"/>
</dbReference>
<dbReference type="NCBIfam" id="NF001244">
    <property type="entry name" value="PRK00216.1-5"/>
    <property type="match status" value="1"/>
</dbReference>
<dbReference type="STRING" id="1416801.SAMN05192553_10237"/>
<dbReference type="PANTHER" id="PTHR43591">
    <property type="entry name" value="METHYLTRANSFERASE"/>
    <property type="match status" value="1"/>
</dbReference>
<proteinExistence type="inferred from homology"/>
<dbReference type="Pfam" id="PF01209">
    <property type="entry name" value="Ubie_methyltran"/>
    <property type="match status" value="1"/>
</dbReference>
<evidence type="ECO:0000256" key="5">
    <source>
        <dbReference type="HAMAP-Rule" id="MF_01813"/>
    </source>
</evidence>
<keyword evidence="2 5" id="KW-0489">Methyltransferase</keyword>
<dbReference type="InterPro" id="IPR029063">
    <property type="entry name" value="SAM-dependent_MTases_sf"/>
</dbReference>
<dbReference type="EMBL" id="FNZH01000002">
    <property type="protein sequence ID" value="SEJ03200.1"/>
    <property type="molecule type" value="Genomic_DNA"/>
</dbReference>
<protein>
    <recommendedName>
        <fullName evidence="5">Demethylmenaquinone methyltransferase</fullName>
        <ecNumber evidence="5">2.1.1.163</ecNumber>
    </recommendedName>
</protein>
<dbReference type="PROSITE" id="PS01183">
    <property type="entry name" value="UBIE_1"/>
    <property type="match status" value="1"/>
</dbReference>
<gene>
    <name evidence="5" type="primary">menG</name>
    <name evidence="6" type="ORF">SAMN05192553_10237</name>
</gene>
<feature type="binding site" evidence="5">
    <location>
        <position position="130"/>
    </location>
    <ligand>
        <name>S-adenosyl-L-methionine</name>
        <dbReference type="ChEBI" id="CHEBI:59789"/>
    </ligand>
</feature>
<feature type="binding site" evidence="5">
    <location>
        <begin position="113"/>
        <end position="114"/>
    </location>
    <ligand>
        <name>S-adenosyl-L-methionine</name>
        <dbReference type="ChEBI" id="CHEBI:59789"/>
    </ligand>
</feature>
<dbReference type="InterPro" id="IPR004033">
    <property type="entry name" value="UbiE/COQ5_MeTrFase"/>
</dbReference>
<evidence type="ECO:0000313" key="7">
    <source>
        <dbReference type="Proteomes" id="UP000199403"/>
    </source>
</evidence>
<keyword evidence="4 5" id="KW-0949">S-adenosyl-L-methionine</keyword>
<keyword evidence="7" id="KW-1185">Reference proteome</keyword>
<evidence type="ECO:0000256" key="2">
    <source>
        <dbReference type="ARBA" id="ARBA00022603"/>
    </source>
</evidence>
<comment type="catalytic activity">
    <reaction evidence="5">
        <text>a 2-demethylmenaquinol + S-adenosyl-L-methionine = a menaquinol + S-adenosyl-L-homocysteine + H(+)</text>
        <dbReference type="Rhea" id="RHEA:42640"/>
        <dbReference type="Rhea" id="RHEA-COMP:9539"/>
        <dbReference type="Rhea" id="RHEA-COMP:9563"/>
        <dbReference type="ChEBI" id="CHEBI:15378"/>
        <dbReference type="ChEBI" id="CHEBI:18151"/>
        <dbReference type="ChEBI" id="CHEBI:55437"/>
        <dbReference type="ChEBI" id="CHEBI:57856"/>
        <dbReference type="ChEBI" id="CHEBI:59789"/>
        <dbReference type="EC" id="2.1.1.163"/>
    </reaction>
</comment>
<evidence type="ECO:0000256" key="4">
    <source>
        <dbReference type="ARBA" id="ARBA00022691"/>
    </source>
</evidence>
<dbReference type="GO" id="GO:0009234">
    <property type="term" value="P:menaquinone biosynthetic process"/>
    <property type="evidence" value="ECO:0007669"/>
    <property type="project" value="UniProtKB-UniRule"/>
</dbReference>
<dbReference type="NCBIfam" id="TIGR01934">
    <property type="entry name" value="MenG_MenH_UbiE"/>
    <property type="match status" value="1"/>
</dbReference>
<name>A0A1H6VRD0_9BACT</name>
<dbReference type="Gene3D" id="3.40.50.150">
    <property type="entry name" value="Vaccinia Virus protein VP39"/>
    <property type="match status" value="1"/>
</dbReference>
<comment type="similarity">
    <text evidence="5">Belongs to the class I-like SAM-binding methyltransferase superfamily. MenG/UbiE family.</text>
</comment>
<feature type="binding site" evidence="5">
    <location>
        <position position="66"/>
    </location>
    <ligand>
        <name>S-adenosyl-L-methionine</name>
        <dbReference type="ChEBI" id="CHEBI:59789"/>
    </ligand>
</feature>
<keyword evidence="1 5" id="KW-0474">Menaquinone biosynthesis</keyword>
<evidence type="ECO:0000256" key="1">
    <source>
        <dbReference type="ARBA" id="ARBA00022428"/>
    </source>
</evidence>
<dbReference type="UniPathway" id="UPA00079">
    <property type="reaction ID" value="UER00169"/>
</dbReference>
<comment type="function">
    <text evidence="5">Methyltransferase required for the conversion of demethylmenaquinol (DMKH2) to menaquinol (MKH2).</text>
</comment>
<dbReference type="RefSeq" id="WP_092170408.1">
    <property type="nucleotide sequence ID" value="NZ_FNZH01000002.1"/>
</dbReference>
<dbReference type="SUPFAM" id="SSF53335">
    <property type="entry name" value="S-adenosyl-L-methionine-dependent methyltransferases"/>
    <property type="match status" value="1"/>
</dbReference>
<dbReference type="InterPro" id="IPR023576">
    <property type="entry name" value="UbiE/COQ5_MeTrFase_CS"/>
</dbReference>
<dbReference type="PROSITE" id="PS01184">
    <property type="entry name" value="UBIE_2"/>
    <property type="match status" value="1"/>
</dbReference>
<organism evidence="6 7">
    <name type="scientific">Cyclobacterium xiamenense</name>
    <dbReference type="NCBI Taxonomy" id="1297121"/>
    <lineage>
        <taxon>Bacteria</taxon>
        <taxon>Pseudomonadati</taxon>
        <taxon>Bacteroidota</taxon>
        <taxon>Cytophagia</taxon>
        <taxon>Cytophagales</taxon>
        <taxon>Cyclobacteriaceae</taxon>
        <taxon>Cyclobacterium</taxon>
    </lineage>
</organism>
<dbReference type="GO" id="GO:0043770">
    <property type="term" value="F:demethylmenaquinone methyltransferase activity"/>
    <property type="evidence" value="ECO:0007669"/>
    <property type="project" value="UniProtKB-UniRule"/>
</dbReference>
<sequence length="240" mass="27282">MAVVPYKDKKEGKKEQVASMFNNISKKYDLLNHLLSLGIDIIWRKKAIKMLQKDRPKFILDIATGTGDFAIEALALQPDKVIGVDISEGMLAEGRKKMKQRKLEHLIDLQLGDSEKLLFQENNFDAVIVSFGVRNFENLEKGLADMYRVLKPGGKTVILEFSKPKKFPMKQAYSFYFKYILPQIGKIISKDHSAYTYLPESVNAFPDGRDFLAILEKVGFKQTQCKTLTFGISSIYTGIK</sequence>
<dbReference type="HAMAP" id="MF_01813">
    <property type="entry name" value="MenG_UbiE_methyltr"/>
    <property type="match status" value="1"/>
</dbReference>
<keyword evidence="3 5" id="KW-0808">Transferase</keyword>
<accession>A0A1H6VRD0</accession>
<dbReference type="Proteomes" id="UP000199403">
    <property type="component" value="Unassembled WGS sequence"/>
</dbReference>
<reference evidence="7" key="1">
    <citation type="submission" date="2016-10" db="EMBL/GenBank/DDBJ databases">
        <authorList>
            <person name="Varghese N."/>
            <person name="Submissions S."/>
        </authorList>
    </citation>
    <scope>NUCLEOTIDE SEQUENCE [LARGE SCALE GENOMIC DNA]</scope>
    <source>
        <strain evidence="7">IBRC-M 10761</strain>
    </source>
</reference>
<dbReference type="PANTHER" id="PTHR43591:SF24">
    <property type="entry name" value="2-METHOXY-6-POLYPRENYL-1,4-BENZOQUINOL METHYLASE, MITOCHONDRIAL"/>
    <property type="match status" value="1"/>
</dbReference>
<dbReference type="OrthoDB" id="9808140at2"/>
<comment type="pathway">
    <text evidence="5">Quinol/quinone metabolism; menaquinone biosynthesis; menaquinol from 1,4-dihydroxy-2-naphthoate: step 2/2.</text>
</comment>
<evidence type="ECO:0000313" key="6">
    <source>
        <dbReference type="EMBL" id="SEJ03200.1"/>
    </source>
</evidence>